<evidence type="ECO:0000256" key="4">
    <source>
        <dbReference type="SAM" id="SignalP"/>
    </source>
</evidence>
<keyword evidence="1" id="KW-0677">Repeat</keyword>
<dbReference type="EMBL" id="JAHCDA010000002">
    <property type="protein sequence ID" value="MBS7811756.1"/>
    <property type="molecule type" value="Genomic_DNA"/>
</dbReference>
<dbReference type="SUPFAM" id="SSF48452">
    <property type="entry name" value="TPR-like"/>
    <property type="match status" value="1"/>
</dbReference>
<dbReference type="Proteomes" id="UP000766336">
    <property type="component" value="Unassembled WGS sequence"/>
</dbReference>
<feature type="chain" id="PRO_5046347379" evidence="4">
    <location>
        <begin position="17"/>
        <end position="289"/>
    </location>
</feature>
<feature type="repeat" description="TPR" evidence="3">
    <location>
        <begin position="168"/>
        <end position="201"/>
    </location>
</feature>
<dbReference type="PANTHER" id="PTHR44858:SF1">
    <property type="entry name" value="UDP-N-ACETYLGLUCOSAMINE--PEPTIDE N-ACETYLGLUCOSAMINYLTRANSFERASE SPINDLY-RELATED"/>
    <property type="match status" value="1"/>
</dbReference>
<dbReference type="PROSITE" id="PS50005">
    <property type="entry name" value="TPR"/>
    <property type="match status" value="2"/>
</dbReference>
<protein>
    <submittedName>
        <fullName evidence="5">Tetratricopeptide repeat protein</fullName>
    </submittedName>
</protein>
<dbReference type="SMART" id="SM00028">
    <property type="entry name" value="TPR"/>
    <property type="match status" value="4"/>
</dbReference>
<reference evidence="5 6" key="1">
    <citation type="submission" date="2021-05" db="EMBL/GenBank/DDBJ databases">
        <title>Roseococcus sp. XZZS9, whole genome shotgun sequencing project.</title>
        <authorList>
            <person name="Zhao G."/>
            <person name="Shen L."/>
        </authorList>
    </citation>
    <scope>NUCLEOTIDE SEQUENCE [LARGE SCALE GENOMIC DNA]</scope>
    <source>
        <strain evidence="5 6">XZZS9</strain>
    </source>
</reference>
<accession>A0ABS5QDH7</accession>
<dbReference type="InterPro" id="IPR050498">
    <property type="entry name" value="Ycf3"/>
</dbReference>
<name>A0ABS5QDH7_9PROT</name>
<evidence type="ECO:0000256" key="2">
    <source>
        <dbReference type="ARBA" id="ARBA00022803"/>
    </source>
</evidence>
<dbReference type="InterPro" id="IPR011990">
    <property type="entry name" value="TPR-like_helical_dom_sf"/>
</dbReference>
<feature type="signal peptide" evidence="4">
    <location>
        <begin position="1"/>
        <end position="16"/>
    </location>
</feature>
<dbReference type="PANTHER" id="PTHR44858">
    <property type="entry name" value="TETRATRICOPEPTIDE REPEAT PROTEIN 6"/>
    <property type="match status" value="1"/>
</dbReference>
<sequence>MRIRLPLLLATGLALAAAAGSVAWQAREDAELPDTIVVAQVPEATAEPTPETLPLPPEIPRIADGPDYDRCLTLLRNDPHEAMRFAEAWDATGGGDGSRHCIALAMIGLGEAERAAERLERLGNGSRAGGIARAQVFSQAAQAWMIAGDANRAYGAVTIALTLAPNDTEMLVDRSVILAALRRFSEALEDLDAALALEPERAEAWVLRAAALRRLDRVDQAFEAVERALTLAPDNAEGLLERGILRQLRGDIAAAQVDWRRAISVAPDSMAADLAQQNLELSEMGPARR</sequence>
<keyword evidence="4" id="KW-0732">Signal</keyword>
<dbReference type="Gene3D" id="1.25.40.10">
    <property type="entry name" value="Tetratricopeptide repeat domain"/>
    <property type="match status" value="2"/>
</dbReference>
<evidence type="ECO:0000256" key="1">
    <source>
        <dbReference type="ARBA" id="ARBA00022737"/>
    </source>
</evidence>
<dbReference type="InterPro" id="IPR019734">
    <property type="entry name" value="TPR_rpt"/>
</dbReference>
<evidence type="ECO:0000313" key="6">
    <source>
        <dbReference type="Proteomes" id="UP000766336"/>
    </source>
</evidence>
<keyword evidence="6" id="KW-1185">Reference proteome</keyword>
<dbReference type="RefSeq" id="WP_213670409.1">
    <property type="nucleotide sequence ID" value="NZ_JAHCDA010000002.1"/>
</dbReference>
<organism evidence="5 6">
    <name type="scientific">Roseococcus pinisoli</name>
    <dbReference type="NCBI Taxonomy" id="2835040"/>
    <lineage>
        <taxon>Bacteria</taxon>
        <taxon>Pseudomonadati</taxon>
        <taxon>Pseudomonadota</taxon>
        <taxon>Alphaproteobacteria</taxon>
        <taxon>Acetobacterales</taxon>
        <taxon>Roseomonadaceae</taxon>
        <taxon>Roseococcus</taxon>
    </lineage>
</organism>
<evidence type="ECO:0000313" key="5">
    <source>
        <dbReference type="EMBL" id="MBS7811756.1"/>
    </source>
</evidence>
<evidence type="ECO:0000256" key="3">
    <source>
        <dbReference type="PROSITE-ProRule" id="PRU00339"/>
    </source>
</evidence>
<dbReference type="Pfam" id="PF13432">
    <property type="entry name" value="TPR_16"/>
    <property type="match status" value="1"/>
</dbReference>
<gene>
    <name evidence="5" type="ORF">KHU32_12475</name>
</gene>
<keyword evidence="2 3" id="KW-0802">TPR repeat</keyword>
<feature type="repeat" description="TPR" evidence="3">
    <location>
        <begin position="202"/>
        <end position="235"/>
    </location>
</feature>
<comment type="caution">
    <text evidence="5">The sequence shown here is derived from an EMBL/GenBank/DDBJ whole genome shotgun (WGS) entry which is preliminary data.</text>
</comment>
<proteinExistence type="predicted"/>